<evidence type="ECO:0000313" key="2">
    <source>
        <dbReference type="Proteomes" id="UP001164244"/>
    </source>
</evidence>
<dbReference type="KEGG" id="vrg:OKW85_08955"/>
<accession>A0AA47AET2</accession>
<evidence type="ECO:0000313" key="1">
    <source>
        <dbReference type="EMBL" id="UZG50805.1"/>
    </source>
</evidence>
<dbReference type="AlphaFoldDB" id="A0AA47AET2"/>
<dbReference type="EMBL" id="CP110418">
    <property type="protein sequence ID" value="UZG50805.1"/>
    <property type="molecule type" value="Genomic_DNA"/>
</dbReference>
<evidence type="ECO:0008006" key="3">
    <source>
        <dbReference type="Google" id="ProtNLM"/>
    </source>
</evidence>
<dbReference type="RefSeq" id="WP_265137956.1">
    <property type="nucleotide sequence ID" value="NZ_CP110418.1"/>
</dbReference>
<sequence length="71" mass="7758">MNQDPIGLWGGENLYSFAPNANVWVDSLGLSVQSESAQRGIAKATEYLKSKGFKILSDEVTIKVLDRTGKN</sequence>
<name>A0AA47AET2_9FIRM</name>
<protein>
    <recommendedName>
        <fullName evidence="3">RHS repeat-associated core domain</fullName>
    </recommendedName>
</protein>
<dbReference type="Proteomes" id="UP001164244">
    <property type="component" value="Chromosome"/>
</dbReference>
<proteinExistence type="predicted"/>
<organism evidence="1 2">
    <name type="scientific">Veillonella rogosae</name>
    <dbReference type="NCBI Taxonomy" id="423477"/>
    <lineage>
        <taxon>Bacteria</taxon>
        <taxon>Bacillati</taxon>
        <taxon>Bacillota</taxon>
        <taxon>Negativicutes</taxon>
        <taxon>Veillonellales</taxon>
        <taxon>Veillonellaceae</taxon>
        <taxon>Veillonella</taxon>
    </lineage>
</organism>
<gene>
    <name evidence="1" type="ORF">OKW85_08955</name>
</gene>
<reference evidence="1" key="1">
    <citation type="submission" date="2022-11" db="EMBL/GenBank/DDBJ databases">
        <title>Complete genome sequence of Veillonella rogosae KCOM 3468 isolated from human Subgingival dental plaque of Chronic peridontitis Lesion.</title>
        <authorList>
            <person name="Park S.-N."/>
            <person name="Lim Y.K."/>
            <person name="Kook J.-K."/>
        </authorList>
    </citation>
    <scope>NUCLEOTIDE SEQUENCE</scope>
    <source>
        <strain evidence="1">KCOM 3468</strain>
    </source>
</reference>